<dbReference type="Proteomes" id="UP000015620">
    <property type="component" value="Chromosome"/>
</dbReference>
<evidence type="ECO:0000313" key="1">
    <source>
        <dbReference type="EMBL" id="AGT43623.1"/>
    </source>
</evidence>
<dbReference type="HOGENOM" id="CLU_177877_0_0_12"/>
<protein>
    <recommendedName>
        <fullName evidence="3">Heavy metal translocating P-type ATPase</fullName>
    </recommendedName>
</protein>
<name>S5ZZE6_9SPIR</name>
<proteinExistence type="predicted"/>
<organism evidence="1 2">
    <name type="scientific">Treponema pedis str. T A4</name>
    <dbReference type="NCBI Taxonomy" id="1291379"/>
    <lineage>
        <taxon>Bacteria</taxon>
        <taxon>Pseudomonadati</taxon>
        <taxon>Spirochaetota</taxon>
        <taxon>Spirochaetia</taxon>
        <taxon>Spirochaetales</taxon>
        <taxon>Treponemataceae</taxon>
        <taxon>Treponema</taxon>
    </lineage>
</organism>
<reference evidence="1 2" key="1">
    <citation type="journal article" date="2013" name="PLoS ONE">
        <title>Genome-Wide Relatedness of Treponema pedis, from Gingiva and Necrotic Skin Lesions of Pigs, with the Human Oral Pathogen Treponema denticola.</title>
        <authorList>
            <person name="Svartstrom O."/>
            <person name="Mushtaq M."/>
            <person name="Pringle M."/>
            <person name="Segerman B."/>
        </authorList>
    </citation>
    <scope>NUCLEOTIDE SEQUENCE [LARGE SCALE GENOMIC DNA]</scope>
    <source>
        <strain evidence="1">T A4</strain>
    </source>
</reference>
<dbReference type="KEGG" id="tped:TPE_1127"/>
<dbReference type="AlphaFoldDB" id="S5ZZE6"/>
<dbReference type="GeneID" id="301089744"/>
<evidence type="ECO:0000313" key="2">
    <source>
        <dbReference type="Proteomes" id="UP000015620"/>
    </source>
</evidence>
<dbReference type="Pfam" id="PF19991">
    <property type="entry name" value="HMA_2"/>
    <property type="match status" value="1"/>
</dbReference>
<dbReference type="PATRIC" id="fig|1291379.3.peg.1123"/>
<gene>
    <name evidence="1" type="ORF">TPE_1127</name>
</gene>
<accession>S5ZZE6</accession>
<keyword evidence="2" id="KW-1185">Reference proteome</keyword>
<sequence length="103" mass="11667">MITSFFPGRIRLRAAVFKDEEITAAAVSILKKFPALKNIEHNPLTGSILLEYNHSKVDINQLKPLLPVLEKLKDEANIYSEDKKVKILSILKDLDKILPVETI</sequence>
<dbReference type="STRING" id="1291379.TPE_1127"/>
<dbReference type="OrthoDB" id="361305at2"/>
<dbReference type="RefSeq" id="WP_020964923.1">
    <property type="nucleotide sequence ID" value="NC_022097.1"/>
</dbReference>
<dbReference type="EMBL" id="CP004120">
    <property type="protein sequence ID" value="AGT43623.1"/>
    <property type="molecule type" value="Genomic_DNA"/>
</dbReference>
<evidence type="ECO:0008006" key="3">
    <source>
        <dbReference type="Google" id="ProtNLM"/>
    </source>
</evidence>